<dbReference type="Gene3D" id="3.30.710.10">
    <property type="entry name" value="Potassium Channel Kv1.1, Chain A"/>
    <property type="match status" value="1"/>
</dbReference>
<dbReference type="RefSeq" id="XP_003031878.1">
    <property type="nucleotide sequence ID" value="XM_003031832.1"/>
</dbReference>
<dbReference type="CDD" id="cd18186">
    <property type="entry name" value="BTB_POZ_ZBTB_KLHL-like"/>
    <property type="match status" value="1"/>
</dbReference>
<dbReference type="OMA" id="ESDRTHI"/>
<protein>
    <recommendedName>
        <fullName evidence="3">BTB domain-containing protein</fullName>
    </recommendedName>
</protein>
<evidence type="ECO:0000313" key="1">
    <source>
        <dbReference type="EMBL" id="EFI96975.1"/>
    </source>
</evidence>
<name>D8Q5I9_SCHCM</name>
<dbReference type="OrthoDB" id="2799068at2759"/>
<dbReference type="InParanoid" id="D8Q5I9"/>
<feature type="non-terminal residue" evidence="1">
    <location>
        <position position="361"/>
    </location>
</feature>
<gene>
    <name evidence="1" type="ORF">SCHCODRAFT_109232</name>
</gene>
<evidence type="ECO:0000313" key="2">
    <source>
        <dbReference type="Proteomes" id="UP000007431"/>
    </source>
</evidence>
<keyword evidence="2" id="KW-1185">Reference proteome</keyword>
<dbReference type="VEuPathDB" id="FungiDB:SCHCODRAFT_02625470"/>
<proteinExistence type="predicted"/>
<dbReference type="STRING" id="578458.D8Q5I9"/>
<dbReference type="InterPro" id="IPR011333">
    <property type="entry name" value="SKP1/BTB/POZ_sf"/>
</dbReference>
<evidence type="ECO:0008006" key="3">
    <source>
        <dbReference type="Google" id="ProtNLM"/>
    </source>
</evidence>
<dbReference type="eggNOG" id="ENOG502SPAA">
    <property type="taxonomic scope" value="Eukaryota"/>
</dbReference>
<accession>D8Q5I9</accession>
<dbReference type="HOGENOM" id="CLU_033082_3_2_1"/>
<dbReference type="EMBL" id="GL377306">
    <property type="protein sequence ID" value="EFI96975.1"/>
    <property type="molecule type" value="Genomic_DNA"/>
</dbReference>
<dbReference type="GeneID" id="9589960"/>
<dbReference type="AlphaFoldDB" id="D8Q5I9"/>
<sequence length="361" mass="41002">MVVVFADSYSSADLDDEFMPLRKRRRLCKRNSRCTVADHEQLTTSDVLPTWRPTFMREFPGADVVLRVKDTYFKVHKERLARATVFADMFEFPQPVDAERVDGCPLVPVFGDEVEDWDATLLWLYEKEGVAYGRAQHWPVLKGALRISTKYAIADLREAVVTSLRTIWPETIFDMDLNCLPNAAEAITLARECNVPEILPSAFYALSVQRWSTGADGWTNHLAISPSDLRRLIAGREAVQEFLANILVNPLYDPDVDLCADVDAASPAVSTQGRTQGTTTQGLRPCPACASRIAAYWRAKLAPDATTPWTFWISREMKMMLDDHVFRDSLCDDACFDVHDSLLWARMRRLNESVPRFFLLE</sequence>
<organism evidence="2">
    <name type="scientific">Schizophyllum commune (strain H4-8 / FGSC 9210)</name>
    <name type="common">Split gill fungus</name>
    <dbReference type="NCBI Taxonomy" id="578458"/>
    <lineage>
        <taxon>Eukaryota</taxon>
        <taxon>Fungi</taxon>
        <taxon>Dikarya</taxon>
        <taxon>Basidiomycota</taxon>
        <taxon>Agaricomycotina</taxon>
        <taxon>Agaricomycetes</taxon>
        <taxon>Agaricomycetidae</taxon>
        <taxon>Agaricales</taxon>
        <taxon>Schizophyllaceae</taxon>
        <taxon>Schizophyllum</taxon>
    </lineage>
</organism>
<dbReference type="KEGG" id="scm:SCHCO_02625470"/>
<dbReference type="Proteomes" id="UP000007431">
    <property type="component" value="Unassembled WGS sequence"/>
</dbReference>
<reference evidence="1 2" key="1">
    <citation type="journal article" date="2010" name="Nat. Biotechnol.">
        <title>Genome sequence of the model mushroom Schizophyllum commune.</title>
        <authorList>
            <person name="Ohm R.A."/>
            <person name="de Jong J.F."/>
            <person name="Lugones L.G."/>
            <person name="Aerts A."/>
            <person name="Kothe E."/>
            <person name="Stajich J.E."/>
            <person name="de Vries R.P."/>
            <person name="Record E."/>
            <person name="Levasseur A."/>
            <person name="Baker S.E."/>
            <person name="Bartholomew K.A."/>
            <person name="Coutinho P.M."/>
            <person name="Erdmann S."/>
            <person name="Fowler T.J."/>
            <person name="Gathman A.C."/>
            <person name="Lombard V."/>
            <person name="Henrissat B."/>
            <person name="Knabe N."/>
            <person name="Kuees U."/>
            <person name="Lilly W.W."/>
            <person name="Lindquist E."/>
            <person name="Lucas S."/>
            <person name="Magnuson J.K."/>
            <person name="Piumi F."/>
            <person name="Raudaskoski M."/>
            <person name="Salamov A."/>
            <person name="Schmutz J."/>
            <person name="Schwarze F.W.M.R."/>
            <person name="vanKuyk P.A."/>
            <person name="Horton J.S."/>
            <person name="Grigoriev I.V."/>
            <person name="Woesten H.A.B."/>
        </authorList>
    </citation>
    <scope>NUCLEOTIDE SEQUENCE [LARGE SCALE GENOMIC DNA]</scope>
    <source>
        <strain evidence="2">H4-8 / FGSC 9210</strain>
    </source>
</reference>